<evidence type="ECO:0000313" key="10">
    <source>
        <dbReference type="EMBL" id="GLW64956.1"/>
    </source>
</evidence>
<comment type="similarity">
    <text evidence="6">Belongs to the ABC-4 integral membrane protein family.</text>
</comment>
<feature type="domain" description="MacB-like periplasmic core" evidence="9">
    <location>
        <begin position="18"/>
        <end position="214"/>
    </location>
</feature>
<protein>
    <submittedName>
        <fullName evidence="10">ABC transporter</fullName>
    </submittedName>
</protein>
<keyword evidence="3 7" id="KW-0812">Transmembrane</keyword>
<feature type="transmembrane region" description="Helical" evidence="7">
    <location>
        <begin position="358"/>
        <end position="376"/>
    </location>
</feature>
<feature type="domain" description="MacB-like periplasmic core" evidence="9">
    <location>
        <begin position="484"/>
        <end position="677"/>
    </location>
</feature>
<dbReference type="PANTHER" id="PTHR30572:SF4">
    <property type="entry name" value="ABC TRANSPORTER PERMEASE YTRF"/>
    <property type="match status" value="1"/>
</dbReference>
<evidence type="ECO:0000256" key="5">
    <source>
        <dbReference type="ARBA" id="ARBA00023136"/>
    </source>
</evidence>
<evidence type="ECO:0000256" key="2">
    <source>
        <dbReference type="ARBA" id="ARBA00022475"/>
    </source>
</evidence>
<dbReference type="AlphaFoldDB" id="A0A9W6PXU7"/>
<keyword evidence="2" id="KW-1003">Cell membrane</keyword>
<gene>
    <name evidence="10" type="ORF">Arub01_32000</name>
</gene>
<keyword evidence="11" id="KW-1185">Reference proteome</keyword>
<dbReference type="InterPro" id="IPR050250">
    <property type="entry name" value="Macrolide_Exporter_MacB"/>
</dbReference>
<evidence type="ECO:0000259" key="9">
    <source>
        <dbReference type="Pfam" id="PF12704"/>
    </source>
</evidence>
<feature type="transmembrane region" description="Helical" evidence="7">
    <location>
        <begin position="800"/>
        <end position="820"/>
    </location>
</feature>
<evidence type="ECO:0000256" key="6">
    <source>
        <dbReference type="ARBA" id="ARBA00038076"/>
    </source>
</evidence>
<keyword evidence="4 7" id="KW-1133">Transmembrane helix</keyword>
<dbReference type="InterPro" id="IPR003838">
    <property type="entry name" value="ABC3_permease_C"/>
</dbReference>
<feature type="transmembrane region" description="Helical" evidence="7">
    <location>
        <begin position="434"/>
        <end position="463"/>
    </location>
</feature>
<proteinExistence type="inferred from homology"/>
<feature type="transmembrane region" description="Helical" evidence="7">
    <location>
        <begin position="484"/>
        <end position="505"/>
    </location>
</feature>
<comment type="caution">
    <text evidence="10">The sequence shown here is derived from an EMBL/GenBank/DDBJ whole genome shotgun (WGS) entry which is preliminary data.</text>
</comment>
<reference evidence="10" key="1">
    <citation type="submission" date="2023-02" db="EMBL/GenBank/DDBJ databases">
        <title>Actinomadura rubrobrunea NBRC 14622.</title>
        <authorList>
            <person name="Ichikawa N."/>
            <person name="Sato H."/>
            <person name="Tonouchi N."/>
        </authorList>
    </citation>
    <scope>NUCLEOTIDE SEQUENCE</scope>
    <source>
        <strain evidence="10">NBRC 14622</strain>
    </source>
</reference>
<organism evidence="10 11">
    <name type="scientific">Actinomadura rubrobrunea</name>
    <dbReference type="NCBI Taxonomy" id="115335"/>
    <lineage>
        <taxon>Bacteria</taxon>
        <taxon>Bacillati</taxon>
        <taxon>Actinomycetota</taxon>
        <taxon>Actinomycetes</taxon>
        <taxon>Streptosporangiales</taxon>
        <taxon>Thermomonosporaceae</taxon>
        <taxon>Actinomadura</taxon>
    </lineage>
</organism>
<feature type="transmembrane region" description="Helical" evidence="7">
    <location>
        <begin position="310"/>
        <end position="338"/>
    </location>
</feature>
<keyword evidence="5 7" id="KW-0472">Membrane</keyword>
<dbReference type="EMBL" id="BSRZ01000007">
    <property type="protein sequence ID" value="GLW64956.1"/>
    <property type="molecule type" value="Genomic_DNA"/>
</dbReference>
<sequence>MMAKVTLRNLAAHKIRLVLTAVAVILGVAFVSGTLIFTDTMTKQFDDLFDSIGKDVAVDVRAKRAVEDPMDDGSGSPPVPASLVETLRKVDGVRDVFGSVTGYAAVVGRDGKIVGAESNGPPQLGVNWEPGGDFDIVSGRAPRGPQEVALDSDTAGKADVRVGDTVTIATQGPPQRMRLVGVFDTGGMMGATVAAFDTPTAQRLVGRPGYFTDIQISSAGPGETELRDRVARVLPAGVEAITGTQMREEAKSDVAAFMGFFRTFLLVFALISIFVGAFIIFNTFSMLVAQRTRELALLRAIGAARPQITRAVVGEAVAVGVVGSTLGLAAGAGLAQLLNVQVMGDDGGPLVFTPTPVIWSYAVGIVVTVVSAYFPARRAAKIPPVAAMRDDVALPQRSLRVRVALGSLLTAAGAALMALGLTGGGGNPAVPVGIGALLVFLGVAMLAPVISVPVVRVLGAPFARLMGAPGRLARQNALRNPRRTAATAAALMIGLALITAVNVLGSSMRASIDAQIDKQFNADYIVSPTGAGGIGTEVAGKVAATAGVSAATPFYMGQAKFDGKRQFYAAGDAAALARGTSMKLVSGGMDPGRDGMLVSEDLAESNKWTVGSAVPVLFPDGKTERLRVVGVYAKNDVVGPRVLAEETYLAHTARPKVQGVVVEAARPGAATKQAIERTLADYPNLKVQDRTGLKKEAARQVDQFVTFLTVLLVMSVIIAAVGVINTLALSVIERTREIGLLRAIGTSRRQLRRIIRLESIVIAVFGAVLGIAIGVVFGAALQRALEGEGLTVLSVPVATLAVYVVVAAVIGVLAAVWPAWRAGRMDVLKAIATE</sequence>
<dbReference type="PANTHER" id="PTHR30572">
    <property type="entry name" value="MEMBRANE COMPONENT OF TRANSPORTER-RELATED"/>
    <property type="match status" value="1"/>
</dbReference>
<name>A0A9W6PXU7_9ACTN</name>
<evidence type="ECO:0000313" key="11">
    <source>
        <dbReference type="Proteomes" id="UP001165124"/>
    </source>
</evidence>
<evidence type="ECO:0000256" key="3">
    <source>
        <dbReference type="ARBA" id="ARBA00022692"/>
    </source>
</evidence>
<evidence type="ECO:0000259" key="8">
    <source>
        <dbReference type="Pfam" id="PF02687"/>
    </source>
</evidence>
<evidence type="ECO:0000256" key="1">
    <source>
        <dbReference type="ARBA" id="ARBA00004651"/>
    </source>
</evidence>
<evidence type="ECO:0000256" key="7">
    <source>
        <dbReference type="SAM" id="Phobius"/>
    </source>
</evidence>
<dbReference type="RefSeq" id="WP_227023161.1">
    <property type="nucleotide sequence ID" value="NZ_BSRZ01000007.1"/>
</dbReference>
<feature type="transmembrane region" description="Helical" evidence="7">
    <location>
        <begin position="757"/>
        <end position="780"/>
    </location>
</feature>
<dbReference type="GO" id="GO:0022857">
    <property type="term" value="F:transmembrane transporter activity"/>
    <property type="evidence" value="ECO:0007669"/>
    <property type="project" value="TreeGrafter"/>
</dbReference>
<feature type="transmembrane region" description="Helical" evidence="7">
    <location>
        <begin position="403"/>
        <end position="422"/>
    </location>
</feature>
<accession>A0A9W6PXU7</accession>
<evidence type="ECO:0000256" key="4">
    <source>
        <dbReference type="ARBA" id="ARBA00022989"/>
    </source>
</evidence>
<dbReference type="Pfam" id="PF12704">
    <property type="entry name" value="MacB_PCD"/>
    <property type="match status" value="2"/>
</dbReference>
<feature type="transmembrane region" description="Helical" evidence="7">
    <location>
        <begin position="704"/>
        <end position="732"/>
    </location>
</feature>
<feature type="domain" description="ABC3 transporter permease C-terminal" evidence="8">
    <location>
        <begin position="710"/>
        <end position="826"/>
    </location>
</feature>
<dbReference type="GO" id="GO:0005886">
    <property type="term" value="C:plasma membrane"/>
    <property type="evidence" value="ECO:0007669"/>
    <property type="project" value="UniProtKB-SubCell"/>
</dbReference>
<dbReference type="Pfam" id="PF02687">
    <property type="entry name" value="FtsX"/>
    <property type="match status" value="2"/>
</dbReference>
<feature type="domain" description="ABC3 transporter permease C-terminal" evidence="8">
    <location>
        <begin position="267"/>
        <end position="384"/>
    </location>
</feature>
<comment type="subcellular location">
    <subcellularLocation>
        <location evidence="1">Cell membrane</location>
        <topology evidence="1">Multi-pass membrane protein</topology>
    </subcellularLocation>
</comment>
<dbReference type="InterPro" id="IPR025857">
    <property type="entry name" value="MacB_PCD"/>
</dbReference>
<dbReference type="Proteomes" id="UP001165124">
    <property type="component" value="Unassembled WGS sequence"/>
</dbReference>
<feature type="transmembrane region" description="Helical" evidence="7">
    <location>
        <begin position="264"/>
        <end position="289"/>
    </location>
</feature>